<accession>A0A9D1CZP2</accession>
<name>A0A9D1CZP2_9FIRM</name>
<evidence type="ECO:0000256" key="2">
    <source>
        <dbReference type="ARBA" id="ARBA00022448"/>
    </source>
</evidence>
<dbReference type="SUPFAM" id="SSF159468">
    <property type="entry name" value="AtpF-like"/>
    <property type="match status" value="1"/>
</dbReference>
<comment type="similarity">
    <text evidence="1">Belongs to the V-ATPase F subunit family.</text>
</comment>
<reference evidence="4" key="1">
    <citation type="submission" date="2020-10" db="EMBL/GenBank/DDBJ databases">
        <authorList>
            <person name="Gilroy R."/>
        </authorList>
    </citation>
    <scope>NUCLEOTIDE SEQUENCE</scope>
    <source>
        <strain evidence="4">ChiSjej3B21-11622</strain>
    </source>
</reference>
<keyword evidence="3" id="KW-0406">Ion transport</keyword>
<dbReference type="AlphaFoldDB" id="A0A9D1CZP2"/>
<evidence type="ECO:0000313" key="4">
    <source>
        <dbReference type="EMBL" id="HIQ95315.1"/>
    </source>
</evidence>
<dbReference type="Gene3D" id="3.40.50.10580">
    <property type="entry name" value="ATPase, V1 complex, subunit F"/>
    <property type="match status" value="1"/>
</dbReference>
<dbReference type="GO" id="GO:0046961">
    <property type="term" value="F:proton-transporting ATPase activity, rotational mechanism"/>
    <property type="evidence" value="ECO:0007669"/>
    <property type="project" value="InterPro"/>
</dbReference>
<dbReference type="Proteomes" id="UP000886886">
    <property type="component" value="Unassembled WGS sequence"/>
</dbReference>
<evidence type="ECO:0000256" key="1">
    <source>
        <dbReference type="ARBA" id="ARBA00010148"/>
    </source>
</evidence>
<evidence type="ECO:0000313" key="5">
    <source>
        <dbReference type="Proteomes" id="UP000886886"/>
    </source>
</evidence>
<gene>
    <name evidence="4" type="ORF">IAB26_02010</name>
</gene>
<comment type="caution">
    <text evidence="4">The sequence shown here is derived from an EMBL/GenBank/DDBJ whole genome shotgun (WGS) entry which is preliminary data.</text>
</comment>
<keyword evidence="2" id="KW-0813">Transport</keyword>
<reference evidence="4" key="2">
    <citation type="journal article" date="2021" name="PeerJ">
        <title>Extensive microbial diversity within the chicken gut microbiome revealed by metagenomics and culture.</title>
        <authorList>
            <person name="Gilroy R."/>
            <person name="Ravi A."/>
            <person name="Getino M."/>
            <person name="Pursley I."/>
            <person name="Horton D.L."/>
            <person name="Alikhan N.F."/>
            <person name="Baker D."/>
            <person name="Gharbi K."/>
            <person name="Hall N."/>
            <person name="Watson M."/>
            <person name="Adriaenssens E.M."/>
            <person name="Foster-Nyarko E."/>
            <person name="Jarju S."/>
            <person name="Secka A."/>
            <person name="Antonio M."/>
            <person name="Oren A."/>
            <person name="Chaudhuri R.R."/>
            <person name="La Ragione R."/>
            <person name="Hildebrand F."/>
            <person name="Pallen M.J."/>
        </authorList>
    </citation>
    <scope>NUCLEOTIDE SEQUENCE</scope>
    <source>
        <strain evidence="4">ChiSjej3B21-11622</strain>
    </source>
</reference>
<proteinExistence type="inferred from homology"/>
<dbReference type="InterPro" id="IPR008218">
    <property type="entry name" value="ATPase_V1-cplx_f_g_su"/>
</dbReference>
<dbReference type="InterPro" id="IPR036906">
    <property type="entry name" value="ATPase_V1_fsu_sf"/>
</dbReference>
<evidence type="ECO:0000256" key="3">
    <source>
        <dbReference type="ARBA" id="ARBA00023065"/>
    </source>
</evidence>
<organism evidence="4 5">
    <name type="scientific">Candidatus Limivivens merdigallinarum</name>
    <dbReference type="NCBI Taxonomy" id="2840859"/>
    <lineage>
        <taxon>Bacteria</taxon>
        <taxon>Bacillati</taxon>
        <taxon>Bacillota</taxon>
        <taxon>Clostridia</taxon>
        <taxon>Lachnospirales</taxon>
        <taxon>Lachnospiraceae</taxon>
        <taxon>Lachnospiraceae incertae sedis</taxon>
        <taxon>Candidatus Limivivens</taxon>
    </lineage>
</organism>
<protein>
    <submittedName>
        <fullName evidence="4">V-type ATP synthase subunit F</fullName>
    </submittedName>
</protein>
<dbReference type="EMBL" id="DVFT01000028">
    <property type="protein sequence ID" value="HIQ95315.1"/>
    <property type="molecule type" value="Genomic_DNA"/>
</dbReference>
<sequence>MKMYLISDNVDTYTGMRLAGVEGCVVHERSELREALERTIADKSVGIILLTEKFGREFPDIVDDVKLNRRLPLIVEIPDRHGTGRRPDFITAYVNEAIGLKL</sequence>
<dbReference type="Pfam" id="PF01990">
    <property type="entry name" value="ATP-synt_F"/>
    <property type="match status" value="1"/>
</dbReference>